<dbReference type="OrthoDB" id="5139861at2"/>
<dbReference type="Proteomes" id="UP000054226">
    <property type="component" value="Unassembled WGS sequence"/>
</dbReference>
<feature type="domain" description="Abortive infection protein-like C-terminal" evidence="1">
    <location>
        <begin position="83"/>
        <end position="156"/>
    </location>
</feature>
<gene>
    <name evidence="2" type="ORF">H074_34171</name>
</gene>
<dbReference type="InterPro" id="IPR026001">
    <property type="entry name" value="Abi-like_C"/>
</dbReference>
<evidence type="ECO:0000313" key="2">
    <source>
        <dbReference type="EMBL" id="EME52264.1"/>
    </source>
</evidence>
<proteinExistence type="predicted"/>
<comment type="caution">
    <text evidence="2">The sequence shown here is derived from an EMBL/GenBank/DDBJ whole genome shotgun (WGS) entry which is preliminary data.</text>
</comment>
<organism evidence="2 3">
    <name type="scientific">Amycolatopsis decaplanina DSM 44594</name>
    <dbReference type="NCBI Taxonomy" id="1284240"/>
    <lineage>
        <taxon>Bacteria</taxon>
        <taxon>Bacillati</taxon>
        <taxon>Actinomycetota</taxon>
        <taxon>Actinomycetes</taxon>
        <taxon>Pseudonocardiales</taxon>
        <taxon>Pseudonocardiaceae</taxon>
        <taxon>Amycolatopsis</taxon>
    </lineage>
</organism>
<dbReference type="PATRIC" id="fig|1284240.4.peg.6971"/>
<name>M2YV84_9PSEU</name>
<evidence type="ECO:0000259" key="1">
    <source>
        <dbReference type="Pfam" id="PF14355"/>
    </source>
</evidence>
<protein>
    <recommendedName>
        <fullName evidence="1">Abortive infection protein-like C-terminal domain-containing protein</fullName>
    </recommendedName>
</protein>
<sequence length="339" mass="37056">MPSINQPEQSDMTMNLARPDGLEDETWRAIDEHTGRLDRALRDNDLPLVVGTAKELVETIAKVVLDAHGQTVASNADLNAVLTSVHKVLDRLPARGAAANPPIRDIVQGAKTIIAQLPELRNRFGTGHGRVISPQVDQELVLLVLDAAGLWSRWVLRRIDQTLAGLPRSLVTMLREGIFSRGVLRSRLQALDLPSLGEDDQRLVGVAVAQRAMGDTFLVHDEGVDACAAQPDLNIWPASYRAGMIEGLLLDREGYVDVKAWGPTAAAMILAPHPDAEAVLLDLSAKINDAGWSVRFANNAAERQQVVQAMRDAIPILPTESARRAWQQIILRFQPDSFA</sequence>
<reference evidence="2 3" key="1">
    <citation type="journal article" date="2013" name="Genome Announc.">
        <title>Draft Genome Sequence of Amycolatopsis decaplanina Strain DSM 44594T.</title>
        <authorList>
            <person name="Kaur N."/>
            <person name="Kumar S."/>
            <person name="Bala M."/>
            <person name="Raghava G.P."/>
            <person name="Mayilraj S."/>
        </authorList>
    </citation>
    <scope>NUCLEOTIDE SEQUENCE [LARGE SCALE GENOMIC DNA]</scope>
    <source>
        <strain evidence="2 3">DSM 44594</strain>
    </source>
</reference>
<dbReference type="EMBL" id="AOHO01000076">
    <property type="protein sequence ID" value="EME52264.1"/>
    <property type="molecule type" value="Genomic_DNA"/>
</dbReference>
<dbReference type="RefSeq" id="WP_007034627.1">
    <property type="nucleotide sequence ID" value="NZ_AOHO01000076.1"/>
</dbReference>
<evidence type="ECO:0000313" key="3">
    <source>
        <dbReference type="Proteomes" id="UP000054226"/>
    </source>
</evidence>
<accession>M2YV84</accession>
<dbReference type="AlphaFoldDB" id="M2YV84"/>
<keyword evidence="3" id="KW-1185">Reference proteome</keyword>
<dbReference type="Pfam" id="PF14355">
    <property type="entry name" value="Abi_C"/>
    <property type="match status" value="1"/>
</dbReference>